<dbReference type="InterPro" id="IPR013320">
    <property type="entry name" value="ConA-like_dom_sf"/>
</dbReference>
<keyword evidence="2" id="KW-1015">Disulfide bond</keyword>
<dbReference type="EMBL" id="JBHMDX010000005">
    <property type="protein sequence ID" value="MFB9271396.1"/>
    <property type="molecule type" value="Genomic_DNA"/>
</dbReference>
<dbReference type="Gene3D" id="2.60.120.200">
    <property type="match status" value="1"/>
</dbReference>
<accession>A0ABV5K0A4</accession>
<dbReference type="PANTHER" id="PTHR42535">
    <property type="entry name" value="OOKINETE PROTEIN, PUTATIVE-RELATED"/>
    <property type="match status" value="1"/>
</dbReference>
<dbReference type="SMART" id="SM00282">
    <property type="entry name" value="LamG"/>
    <property type="match status" value="1"/>
</dbReference>
<reference evidence="5 6" key="1">
    <citation type="submission" date="2024-09" db="EMBL/GenBank/DDBJ databases">
        <authorList>
            <person name="Sun Q."/>
            <person name="Mori K."/>
        </authorList>
    </citation>
    <scope>NUCLEOTIDE SEQUENCE [LARGE SCALE GENOMIC DNA]</scope>
    <source>
        <strain evidence="5 6">JCM 13034</strain>
    </source>
</reference>
<dbReference type="Proteomes" id="UP001589665">
    <property type="component" value="Unassembled WGS sequence"/>
</dbReference>
<gene>
    <name evidence="5" type="ORF">ACFFT3_05805</name>
</gene>
<evidence type="ECO:0000256" key="2">
    <source>
        <dbReference type="ARBA" id="ARBA00023157"/>
    </source>
</evidence>
<comment type="caution">
    <text evidence="5">The sequence shown here is derived from an EMBL/GenBank/DDBJ whole genome shotgun (WGS) entry which is preliminary data.</text>
</comment>
<feature type="domain" description="LamG-like jellyroll fold" evidence="4">
    <location>
        <begin position="768"/>
        <end position="906"/>
    </location>
</feature>
<dbReference type="Pfam" id="PF23237">
    <property type="entry name" value="HYR_4C"/>
    <property type="match status" value="1"/>
</dbReference>
<feature type="non-terminal residue" evidence="5">
    <location>
        <position position="1"/>
    </location>
</feature>
<dbReference type="InterPro" id="IPR001791">
    <property type="entry name" value="Laminin_G"/>
</dbReference>
<keyword evidence="6" id="KW-1185">Reference proteome</keyword>
<dbReference type="RefSeq" id="WP_386658520.1">
    <property type="nucleotide sequence ID" value="NZ_JBHMDX010000005.1"/>
</dbReference>
<evidence type="ECO:0000313" key="5">
    <source>
        <dbReference type="EMBL" id="MFB9271396.1"/>
    </source>
</evidence>
<evidence type="ECO:0000256" key="1">
    <source>
        <dbReference type="ARBA" id="ARBA00022729"/>
    </source>
</evidence>
<keyword evidence="1" id="KW-0732">Signal</keyword>
<protein>
    <submittedName>
        <fullName evidence="5">LamG-like jellyroll fold domain-containing protein</fullName>
    </submittedName>
</protein>
<evidence type="ECO:0000259" key="4">
    <source>
        <dbReference type="SMART" id="SM00560"/>
    </source>
</evidence>
<dbReference type="Pfam" id="PF13385">
    <property type="entry name" value="Laminin_G_3"/>
    <property type="match status" value="1"/>
</dbReference>
<feature type="domain" description="Laminin G" evidence="3">
    <location>
        <begin position="768"/>
        <end position="901"/>
    </location>
</feature>
<sequence>TASNPAAINVQCLGDVPAVDIAVVDDAADNCGTAIVTFVSQTADPAVNDGTIIRTYQVDDGNGNSINVTQNIVIDDLTTPIPNTSNITDSCSVTIDATFVSAIDNCAGTIYGTTADFALPHTFDTIGIHSVSWEFNDGNGNIEYLTQTIIIEDNQVPNPGTLINISETGCEYTPTAPVANDGCQPDVIGVPDVLLPITRPGLTIVTWTFTDSAGNQAIATQNVNLTPEVIDGGNLTGTLDGFAPSDDISLTSCSTDSYNITMDLSGEDGTIIQWEKFVAGSADWVVIPNTTDSHSVTFNSTNNKSTLFKVLVRKGTCELYSNAVNVHSLPPDVPPTLDIDSFNVCFNDEITLIARSGYTQEEDIIEGSGGNFNNGQFQDKFNDDMWRIDGEAAATYWTANANSGKPTNWAGTNPQTFGSIVYDSGNPKFGISQGDYASDWVKKKKPQVFATGYSSLETPIFSLENVSSAFLEFDQAYNLVGSDYAILELSLDGGVTYSIVLQSLSGGDTWDWQNHPGSSATAYNFENDDSSFDLSAYVGETELRVRWKFHGTSDESVWAVDGITLPVIPTVSEIEWTEGIGDPNIDPLANGELELEFKFTPDAPGQHEYGATTLVNGCRAYDIDGTAIAKVTVNYAYAGEDQLFSDGNCGAGQVKLNAYDNTKSANENATKGSFSKPTDCLTCDDDGTMAIGVWEVIPVSGTCGGGYVSDVNDPDAIFKAEAGIYDLRWTVEGCSDVVRIEIQNCKTVDFDGNDDYIDFGDANYDLDSEFSIEMWIKPHKNATNSVQTLFSKKDSNSSANNGYELKLENDYISFHWNGSGSIKSDYPLRVNNNDEYRWYHVAVTYDGLKYNLYIDGIDVKNGSGSKVKTNNYNCLVGARFDNDGAQNHFSGWIDEFRIWNVSLKPDQIHQMMNQEIEANGSDVNGSTIGLPISGLAWSDLEGYYQMTNLDCGYLEANNGSIIKGRLLNIDSSIDKTAPLPYTSANNGDWNNNYTWSQSIVWDPPNSLGINGDRIDWNIVEISNDINSLEAGGANGITLLGLISNSGELTIAANSAMNQTNSGRMLWITHYLRLNGSIDLVGESQLLQKKYGYYSDPPFNHNYITTQLSESILATESTGYIEIDQQGQGNLYNYDFRSSPVSIPGAGSISTYTIKGVMFDGINVTASDEPKEITFNTSRDGDALTNPIELSTRWLYLNPNAASWTRICPTCDIKIGEGFTFKGSIDPLVSSDSQNFVFKGKPNNGTFNNLTIGTNWDSYLVGNPYPSAMDADQFIIDNGQIIQGAVYYYHDFGTDNSHLTGDASYGYAIYSRAGSAEAINRRPENGPNGGKLPARYIPVAQGFWVYGLNGGTLKFNNNQRTSEFVTKTSSGSVLFKAAKSK</sequence>
<evidence type="ECO:0000259" key="3">
    <source>
        <dbReference type="SMART" id="SM00282"/>
    </source>
</evidence>
<feature type="non-terminal residue" evidence="5">
    <location>
        <position position="1380"/>
    </location>
</feature>
<dbReference type="InterPro" id="IPR057078">
    <property type="entry name" value="HYR-4C"/>
</dbReference>
<dbReference type="SUPFAM" id="SSF49899">
    <property type="entry name" value="Concanavalin A-like lectins/glucanases"/>
    <property type="match status" value="1"/>
</dbReference>
<name>A0ABV5K0A4_9FLAO</name>
<dbReference type="PANTHER" id="PTHR42535:SF2">
    <property type="entry name" value="CHROMOSOME UNDETERMINED SCAFFOLD_146, WHOLE GENOME SHOTGUN SEQUENCE"/>
    <property type="match status" value="1"/>
</dbReference>
<organism evidence="5 6">
    <name type="scientific">Lutibacter litoralis</name>
    <dbReference type="NCBI Taxonomy" id="321268"/>
    <lineage>
        <taxon>Bacteria</taxon>
        <taxon>Pseudomonadati</taxon>
        <taxon>Bacteroidota</taxon>
        <taxon>Flavobacteriia</taxon>
        <taxon>Flavobacteriales</taxon>
        <taxon>Flavobacteriaceae</taxon>
        <taxon>Lutibacter</taxon>
    </lineage>
</organism>
<dbReference type="InterPro" id="IPR006558">
    <property type="entry name" value="LamG-like"/>
</dbReference>
<evidence type="ECO:0000313" key="6">
    <source>
        <dbReference type="Proteomes" id="UP001589665"/>
    </source>
</evidence>
<proteinExistence type="predicted"/>
<dbReference type="SMART" id="SM00560">
    <property type="entry name" value="LamGL"/>
    <property type="match status" value="1"/>
</dbReference>